<feature type="coiled-coil region" evidence="1">
    <location>
        <begin position="29"/>
        <end position="63"/>
    </location>
</feature>
<keyword evidence="2" id="KW-1133">Transmembrane helix</keyword>
<sequence>MQEDSEWMSISDMMSGLMLIFMFIAISFMIQVEEDKNNIEKHNEKLKTLIKQAKKNKKKIQNIVNTYYKDKQELNKALNKEFKNDLLKWEAQITKDNIIIFNSPTVLFSSGQSSVKKGFKKILDDFFPRYIKILSSLNYKNEIDEIRIEGHTSNIWNDKTSRDMIYLKNMTLSQARANNVLSYCYSIKNPIIDKNKTWLEKHFRANGMAFSKLKYLDIKNSRVDLIKSKRVEFRVQMKTEEKIYKILKVSE</sequence>
<name>A0A1W1EJQ6_9ZZZZ</name>
<dbReference type="AlphaFoldDB" id="A0A1W1EJQ6"/>
<organism evidence="3">
    <name type="scientific">hydrothermal vent metagenome</name>
    <dbReference type="NCBI Taxonomy" id="652676"/>
    <lineage>
        <taxon>unclassified sequences</taxon>
        <taxon>metagenomes</taxon>
        <taxon>ecological metagenomes</taxon>
    </lineage>
</organism>
<reference evidence="3" key="1">
    <citation type="submission" date="2016-10" db="EMBL/GenBank/DDBJ databases">
        <authorList>
            <person name="de Groot N.N."/>
        </authorList>
    </citation>
    <scope>NUCLEOTIDE SEQUENCE</scope>
</reference>
<accession>A0A1W1EJQ6</accession>
<dbReference type="PANTHER" id="PTHR30329">
    <property type="entry name" value="STATOR ELEMENT OF FLAGELLAR MOTOR COMPLEX"/>
    <property type="match status" value="1"/>
</dbReference>
<evidence type="ECO:0000256" key="2">
    <source>
        <dbReference type="SAM" id="Phobius"/>
    </source>
</evidence>
<evidence type="ECO:0000256" key="1">
    <source>
        <dbReference type="SAM" id="Coils"/>
    </source>
</evidence>
<evidence type="ECO:0000313" key="3">
    <source>
        <dbReference type="EMBL" id="SHO81100.1"/>
    </source>
</evidence>
<keyword evidence="2" id="KW-0472">Membrane</keyword>
<dbReference type="Gene3D" id="3.30.1330.60">
    <property type="entry name" value="OmpA-like domain"/>
    <property type="match status" value="1"/>
</dbReference>
<gene>
    <name evidence="3" type="ORF">MNB_SV-15-819</name>
</gene>
<feature type="transmembrane region" description="Helical" evidence="2">
    <location>
        <begin position="13"/>
        <end position="32"/>
    </location>
</feature>
<proteinExistence type="predicted"/>
<dbReference type="InterPro" id="IPR050330">
    <property type="entry name" value="Bact_OuterMem_StrucFunc"/>
</dbReference>
<dbReference type="InterPro" id="IPR036737">
    <property type="entry name" value="OmpA-like_sf"/>
</dbReference>
<keyword evidence="2" id="KW-0812">Transmembrane</keyword>
<dbReference type="PANTHER" id="PTHR30329:SF21">
    <property type="entry name" value="LIPOPROTEIN YIAD-RELATED"/>
    <property type="match status" value="1"/>
</dbReference>
<dbReference type="SUPFAM" id="SSF103088">
    <property type="entry name" value="OmpA-like"/>
    <property type="match status" value="1"/>
</dbReference>
<keyword evidence="1" id="KW-0175">Coiled coil</keyword>
<dbReference type="EMBL" id="FRYL01000027">
    <property type="protein sequence ID" value="SHO81100.1"/>
    <property type="molecule type" value="Genomic_DNA"/>
</dbReference>
<protein>
    <submittedName>
        <fullName evidence="3">Uncharacterized protein</fullName>
    </submittedName>
</protein>